<feature type="binding site" evidence="7">
    <location>
        <begin position="213"/>
        <end position="215"/>
    </location>
    <ligand>
        <name>ATP</name>
        <dbReference type="ChEBI" id="CHEBI:30616"/>
    </ligand>
</feature>
<dbReference type="CDD" id="cd05117">
    <property type="entry name" value="STKc_CAMK"/>
    <property type="match status" value="1"/>
</dbReference>
<feature type="binding site" evidence="7 9">
    <location>
        <position position="166"/>
    </location>
    <ligand>
        <name>ATP</name>
        <dbReference type="ChEBI" id="CHEBI:30616"/>
    </ligand>
</feature>
<gene>
    <name evidence="13" type="ORF">KFE25_003637</name>
</gene>
<evidence type="ECO:0000313" key="13">
    <source>
        <dbReference type="EMBL" id="KAG8461068.1"/>
    </source>
</evidence>
<dbReference type="SMART" id="SM00220">
    <property type="entry name" value="S_TKc"/>
    <property type="match status" value="1"/>
</dbReference>
<feature type="domain" description="Protein kinase" evidence="12">
    <location>
        <begin position="137"/>
        <end position="399"/>
    </location>
</feature>
<comment type="similarity">
    <text evidence="10">Belongs to the protein kinase superfamily.</text>
</comment>
<dbReference type="FunFam" id="1.10.510.10:FF:000571">
    <property type="entry name" value="Maternal embryonic leucine zipper kinase"/>
    <property type="match status" value="1"/>
</dbReference>
<dbReference type="FunFam" id="3.30.200.20:FF:000315">
    <property type="entry name" value="Calcium-dependent protein kinase 3"/>
    <property type="match status" value="1"/>
</dbReference>
<evidence type="ECO:0000256" key="11">
    <source>
        <dbReference type="SAM" id="MobiDB-lite"/>
    </source>
</evidence>
<feature type="active site" description="Proton acceptor" evidence="6">
    <location>
        <position position="259"/>
    </location>
</feature>
<evidence type="ECO:0000256" key="9">
    <source>
        <dbReference type="PROSITE-ProRule" id="PRU10141"/>
    </source>
</evidence>
<keyword evidence="2" id="KW-0808">Transferase</keyword>
<keyword evidence="14" id="KW-1185">Reference proteome</keyword>
<evidence type="ECO:0000256" key="8">
    <source>
        <dbReference type="PIRSR" id="PIRSR630616-3"/>
    </source>
</evidence>
<feature type="binding site" evidence="7">
    <location>
        <begin position="263"/>
        <end position="264"/>
    </location>
    <ligand>
        <name>ATP</name>
        <dbReference type="ChEBI" id="CHEBI:30616"/>
    </ligand>
</feature>
<evidence type="ECO:0000259" key="12">
    <source>
        <dbReference type="PROSITE" id="PS50011"/>
    </source>
</evidence>
<dbReference type="GO" id="GO:0005524">
    <property type="term" value="F:ATP binding"/>
    <property type="evidence" value="ECO:0007669"/>
    <property type="project" value="UniProtKB-UniRule"/>
</dbReference>
<dbReference type="Pfam" id="PF00069">
    <property type="entry name" value="Pkinase"/>
    <property type="match status" value="1"/>
</dbReference>
<dbReference type="InterPro" id="IPR017441">
    <property type="entry name" value="Protein_kinase_ATP_BS"/>
</dbReference>
<dbReference type="SUPFAM" id="SSF56112">
    <property type="entry name" value="Protein kinase-like (PK-like)"/>
    <property type="match status" value="1"/>
</dbReference>
<sequence length="454" mass="49765">MDIPPRRSVTDLNSGMRHLSLAHGTPSKGAAVAGFTRKARKSMPLLDAGVQPKGALPSLGQTGAHSPGDLDLTEDECTQLATELKDSSWKSVGKATHMNGVASGLSAGTGADDGGECAPHAQLAPHAAAAERFDSLYDVGAVLGKGTYGSVRLARHRETRQECAVKIIDKLSAESSLEDLAREIAMLADLQHPNIIRLIAAYESHSHVYVVTELASGGELMHRISQEHSVYSEQEVQRHTFTVLQAIDFMHAKGIVHRDLKPENILLSDKSDSATIKVVDFGLSQYTRTDQPSLLQTVCGTHKYLSPEMILCDRGRLRGYSKAVDMWGVGIILYVMLFGFNPFEARTRGETHEAILRCKYTFPADTNASAQVKDLISHLLTREYQKRYTVQECLAHPWFNNAASQASAEPLVSSKKSVRERLAEFNAQRSSVYEKVKSVHRRLSNAGRSSRTSM</sequence>
<keyword evidence="4" id="KW-0418">Kinase</keyword>
<evidence type="ECO:0000256" key="5">
    <source>
        <dbReference type="ARBA" id="ARBA00022840"/>
    </source>
</evidence>
<name>A0A8J5XCE3_DIALT</name>
<dbReference type="Proteomes" id="UP000751190">
    <property type="component" value="Unassembled WGS sequence"/>
</dbReference>
<dbReference type="GO" id="GO:0004674">
    <property type="term" value="F:protein serine/threonine kinase activity"/>
    <property type="evidence" value="ECO:0007669"/>
    <property type="project" value="UniProtKB-KW"/>
</dbReference>
<dbReference type="EMBL" id="JAGTXO010000028">
    <property type="protein sequence ID" value="KAG8461068.1"/>
    <property type="molecule type" value="Genomic_DNA"/>
</dbReference>
<reference evidence="13" key="1">
    <citation type="submission" date="2021-05" db="EMBL/GenBank/DDBJ databases">
        <title>The genome of the haptophyte Pavlova lutheri (Diacronema luteri, Pavlovales) - a model for lipid biosynthesis in eukaryotic algae.</title>
        <authorList>
            <person name="Hulatt C.J."/>
            <person name="Posewitz M.C."/>
        </authorList>
    </citation>
    <scope>NUCLEOTIDE SEQUENCE</scope>
    <source>
        <strain evidence="13">NIVA-4/92</strain>
    </source>
</reference>
<dbReference type="AlphaFoldDB" id="A0A8J5XCE3"/>
<evidence type="ECO:0000256" key="1">
    <source>
        <dbReference type="ARBA" id="ARBA00022527"/>
    </source>
</evidence>
<keyword evidence="3 7" id="KW-0547">Nucleotide-binding</keyword>
<dbReference type="InterPro" id="IPR011009">
    <property type="entry name" value="Kinase-like_dom_sf"/>
</dbReference>
<dbReference type="PROSITE" id="PS50011">
    <property type="entry name" value="PROTEIN_KINASE_DOM"/>
    <property type="match status" value="1"/>
</dbReference>
<dbReference type="InterPro" id="IPR030616">
    <property type="entry name" value="Aur-like"/>
</dbReference>
<organism evidence="13 14">
    <name type="scientific">Diacronema lutheri</name>
    <name type="common">Unicellular marine alga</name>
    <name type="synonym">Monochrysis lutheri</name>
    <dbReference type="NCBI Taxonomy" id="2081491"/>
    <lineage>
        <taxon>Eukaryota</taxon>
        <taxon>Haptista</taxon>
        <taxon>Haptophyta</taxon>
        <taxon>Pavlovophyceae</taxon>
        <taxon>Pavlovales</taxon>
        <taxon>Pavlovaceae</taxon>
        <taxon>Diacronema</taxon>
    </lineage>
</organism>
<accession>A0A8J5XCE3</accession>
<evidence type="ECO:0000313" key="14">
    <source>
        <dbReference type="Proteomes" id="UP000751190"/>
    </source>
</evidence>
<dbReference type="PROSITE" id="PS00107">
    <property type="entry name" value="PROTEIN_KINASE_ATP"/>
    <property type="match status" value="1"/>
</dbReference>
<keyword evidence="1 10" id="KW-0723">Serine/threonine-protein kinase</keyword>
<dbReference type="InterPro" id="IPR000719">
    <property type="entry name" value="Prot_kinase_dom"/>
</dbReference>
<dbReference type="InterPro" id="IPR008271">
    <property type="entry name" value="Ser/Thr_kinase_AS"/>
</dbReference>
<proteinExistence type="inferred from homology"/>
<evidence type="ECO:0000256" key="7">
    <source>
        <dbReference type="PIRSR" id="PIRSR630616-2"/>
    </source>
</evidence>
<feature type="region of interest" description="Disordered" evidence="11">
    <location>
        <begin position="48"/>
        <end position="72"/>
    </location>
</feature>
<evidence type="ECO:0000256" key="3">
    <source>
        <dbReference type="ARBA" id="ARBA00022741"/>
    </source>
</evidence>
<evidence type="ECO:0000256" key="10">
    <source>
        <dbReference type="RuleBase" id="RU000304"/>
    </source>
</evidence>
<feature type="binding site" evidence="7">
    <location>
        <position position="280"/>
    </location>
    <ligand>
        <name>ATP</name>
        <dbReference type="ChEBI" id="CHEBI:30616"/>
    </ligand>
</feature>
<evidence type="ECO:0000256" key="4">
    <source>
        <dbReference type="ARBA" id="ARBA00022777"/>
    </source>
</evidence>
<evidence type="ECO:0000256" key="2">
    <source>
        <dbReference type="ARBA" id="ARBA00022679"/>
    </source>
</evidence>
<protein>
    <recommendedName>
        <fullName evidence="12">Protein kinase domain-containing protein</fullName>
    </recommendedName>
</protein>
<comment type="caution">
    <text evidence="13">The sequence shown here is derived from an EMBL/GenBank/DDBJ whole genome shotgun (WGS) entry which is preliminary data.</text>
</comment>
<keyword evidence="5 7" id="KW-0067">ATP-binding</keyword>
<dbReference type="PANTHER" id="PTHR24350">
    <property type="entry name" value="SERINE/THREONINE-PROTEIN KINASE IAL-RELATED"/>
    <property type="match status" value="1"/>
</dbReference>
<feature type="cross-link" description="Glycyl lysine isopeptide (Lys-Gly) (interchain with G-Cter in SUMO2)" evidence="8">
    <location>
        <position position="261"/>
    </location>
</feature>
<dbReference type="OrthoDB" id="40902at2759"/>
<evidence type="ECO:0000256" key="6">
    <source>
        <dbReference type="PIRSR" id="PIRSR630616-1"/>
    </source>
</evidence>
<dbReference type="PROSITE" id="PS00108">
    <property type="entry name" value="PROTEIN_KINASE_ST"/>
    <property type="match status" value="1"/>
</dbReference>
<dbReference type="Gene3D" id="1.10.510.10">
    <property type="entry name" value="Transferase(Phosphotransferase) domain 1"/>
    <property type="match status" value="1"/>
</dbReference>
<dbReference type="OMA" id="WNNIHSL"/>